<accession>A0A940YA99</accession>
<gene>
    <name evidence="2" type="ORF">KAK03_11080</name>
</gene>
<dbReference type="PRINTS" id="PR00111">
    <property type="entry name" value="ABHYDROLASE"/>
</dbReference>
<dbReference type="SUPFAM" id="SSF53474">
    <property type="entry name" value="alpha/beta-Hydrolases"/>
    <property type="match status" value="1"/>
</dbReference>
<dbReference type="InterPro" id="IPR029058">
    <property type="entry name" value="AB_hydrolase_fold"/>
</dbReference>
<evidence type="ECO:0000313" key="2">
    <source>
        <dbReference type="EMBL" id="MBQ0931030.1"/>
    </source>
</evidence>
<protein>
    <submittedName>
        <fullName evidence="2">Alpha/beta fold hydrolase</fullName>
    </submittedName>
</protein>
<sequence>MQISAHGVAIEVDDQGPMSAPVVLLIQGLGMQLTDWPQALVDELVGRGWRVLRFDNRDAGLSQGFDSAAMSGGLAYTLSDMVRDALGVLDAMGVRCTHVVGASMGGMIAQRLAAAHPERVASLTLVMTTAGARGLPAPTPQALAALAARPDGPAIDQLAQHMVRSFGVLGSPAYAPEPMAFLAHWQRQVQRAWRPQGTARQMAAVMADGDRTSLLARIIAPVHIIHGDADPLVPVAAAEHLARHLPGATLDIIPGMGHDFPLPLMPRWAAGIAANAARAGAAR</sequence>
<evidence type="ECO:0000259" key="1">
    <source>
        <dbReference type="Pfam" id="PF00561"/>
    </source>
</evidence>
<dbReference type="Gene3D" id="3.40.50.1820">
    <property type="entry name" value="alpha/beta hydrolase"/>
    <property type="match status" value="1"/>
</dbReference>
<keyword evidence="2" id="KW-0378">Hydrolase</keyword>
<dbReference type="EMBL" id="JAGQDD010000006">
    <property type="protein sequence ID" value="MBQ0931030.1"/>
    <property type="molecule type" value="Genomic_DNA"/>
</dbReference>
<dbReference type="PANTHER" id="PTHR43433:SF5">
    <property type="entry name" value="AB HYDROLASE-1 DOMAIN-CONTAINING PROTEIN"/>
    <property type="match status" value="1"/>
</dbReference>
<proteinExistence type="predicted"/>
<dbReference type="Pfam" id="PF00561">
    <property type="entry name" value="Abhydrolase_1"/>
    <property type="match status" value="1"/>
</dbReference>
<feature type="domain" description="AB hydrolase-1" evidence="1">
    <location>
        <begin position="21"/>
        <end position="260"/>
    </location>
</feature>
<organism evidence="2 3">
    <name type="scientific">Ideonella alba</name>
    <dbReference type="NCBI Taxonomy" id="2824118"/>
    <lineage>
        <taxon>Bacteria</taxon>
        <taxon>Pseudomonadati</taxon>
        <taxon>Pseudomonadota</taxon>
        <taxon>Betaproteobacteria</taxon>
        <taxon>Burkholderiales</taxon>
        <taxon>Sphaerotilaceae</taxon>
        <taxon>Ideonella</taxon>
    </lineage>
</organism>
<name>A0A940YA99_9BURK</name>
<dbReference type="RefSeq" id="WP_210854011.1">
    <property type="nucleotide sequence ID" value="NZ_JAGQDD010000006.1"/>
</dbReference>
<reference evidence="2 3" key="1">
    <citation type="submission" date="2021-04" db="EMBL/GenBank/DDBJ databases">
        <title>The genome sequence of Ideonella sp. 3Y2.</title>
        <authorList>
            <person name="Liu Y."/>
        </authorList>
    </citation>
    <scope>NUCLEOTIDE SEQUENCE [LARGE SCALE GENOMIC DNA]</scope>
    <source>
        <strain evidence="2 3">3Y2</strain>
    </source>
</reference>
<dbReference type="Proteomes" id="UP000676246">
    <property type="component" value="Unassembled WGS sequence"/>
</dbReference>
<dbReference type="InterPro" id="IPR000073">
    <property type="entry name" value="AB_hydrolase_1"/>
</dbReference>
<keyword evidence="3" id="KW-1185">Reference proteome</keyword>
<dbReference type="GO" id="GO:0046503">
    <property type="term" value="P:glycerolipid catabolic process"/>
    <property type="evidence" value="ECO:0007669"/>
    <property type="project" value="TreeGrafter"/>
</dbReference>
<comment type="caution">
    <text evidence="2">The sequence shown here is derived from an EMBL/GenBank/DDBJ whole genome shotgun (WGS) entry which is preliminary data.</text>
</comment>
<dbReference type="AlphaFoldDB" id="A0A940YA99"/>
<evidence type="ECO:0000313" key="3">
    <source>
        <dbReference type="Proteomes" id="UP000676246"/>
    </source>
</evidence>
<dbReference type="InterPro" id="IPR050471">
    <property type="entry name" value="AB_hydrolase"/>
</dbReference>
<dbReference type="GO" id="GO:0004806">
    <property type="term" value="F:triacylglycerol lipase activity"/>
    <property type="evidence" value="ECO:0007669"/>
    <property type="project" value="TreeGrafter"/>
</dbReference>
<dbReference type="PANTHER" id="PTHR43433">
    <property type="entry name" value="HYDROLASE, ALPHA/BETA FOLD FAMILY PROTEIN"/>
    <property type="match status" value="1"/>
</dbReference>